<gene>
    <name evidence="1" type="ORF">CES86_1748</name>
</gene>
<comment type="caution">
    <text evidence="1">The sequence shown here is derived from an EMBL/GenBank/DDBJ whole genome shotgun (WGS) entry which is preliminary data.</text>
</comment>
<dbReference type="AlphaFoldDB" id="A0A256GTA1"/>
<evidence type="ECO:0000313" key="2">
    <source>
        <dbReference type="Proteomes" id="UP000216363"/>
    </source>
</evidence>
<proteinExistence type="predicted"/>
<name>A0A256GTA1_9HYPH</name>
<accession>A0A256GTA1</accession>
<dbReference type="EMBL" id="NNRN01000044">
    <property type="protein sequence ID" value="OYR30424.1"/>
    <property type="molecule type" value="Genomic_DNA"/>
</dbReference>
<reference evidence="1 2" key="1">
    <citation type="submission" date="2017-07" db="EMBL/GenBank/DDBJ databases">
        <title>Draft genome of Ochrobactrum lupini type strain LUP21.</title>
        <authorList>
            <person name="Krzyzanowska D.M."/>
            <person name="Jafra S."/>
        </authorList>
    </citation>
    <scope>NUCLEOTIDE SEQUENCE [LARGE SCALE GENOMIC DNA]</scope>
    <source>
        <strain evidence="1 2">LUP21</strain>
    </source>
</reference>
<dbReference type="Proteomes" id="UP000216363">
    <property type="component" value="Unassembled WGS sequence"/>
</dbReference>
<evidence type="ECO:0000313" key="1">
    <source>
        <dbReference type="EMBL" id="OYR30424.1"/>
    </source>
</evidence>
<sequence length="55" mass="6419">MTQFTYCRWRKEFSAQKADAGKADPKRVCLWKSPARRRLCVDHVTAKFTVSERSA</sequence>
<protein>
    <submittedName>
        <fullName evidence="1">Uncharacterized protein</fullName>
    </submittedName>
</protein>
<organism evidence="1 2">
    <name type="scientific">Brucella lupini</name>
    <dbReference type="NCBI Taxonomy" id="255457"/>
    <lineage>
        <taxon>Bacteria</taxon>
        <taxon>Pseudomonadati</taxon>
        <taxon>Pseudomonadota</taxon>
        <taxon>Alphaproteobacteria</taxon>
        <taxon>Hyphomicrobiales</taxon>
        <taxon>Brucellaceae</taxon>
        <taxon>Brucella/Ochrobactrum group</taxon>
        <taxon>Brucella</taxon>
    </lineage>
</organism>